<name>A0A0N4WFJ3_HAEPC</name>
<proteinExistence type="predicted"/>
<protein>
    <submittedName>
        <fullName evidence="3">Reverse transcriptase domain-containing protein</fullName>
    </submittedName>
</protein>
<dbReference type="EMBL" id="UZAF01017074">
    <property type="protein sequence ID" value="VDO37637.1"/>
    <property type="molecule type" value="Genomic_DNA"/>
</dbReference>
<gene>
    <name evidence="1" type="ORF">HPLM_LOCUS9488</name>
</gene>
<dbReference type="Proteomes" id="UP000268014">
    <property type="component" value="Unassembled WGS sequence"/>
</dbReference>
<accession>A0A0N4WFJ3</accession>
<sequence>MEGEIDSSLHMELLQTTAWKTQYQLLLYETQLDDLLIYPELMIATKKMDEEVWTKMMAQPLLDIDEIPINTNSTQVKQEIQTHFQTIDKTFRQGQQAMEVEELVEVDDALGEEEGTDSDVMVIPQEEVRPREVEVVQKEPDRLRRQEIEEELIQRLRREYNKQFRREDLKMMIRELETPLPVIKGISTLK</sequence>
<reference evidence="1 2" key="2">
    <citation type="submission" date="2018-11" db="EMBL/GenBank/DDBJ databases">
        <authorList>
            <consortium name="Pathogen Informatics"/>
        </authorList>
    </citation>
    <scope>NUCLEOTIDE SEQUENCE [LARGE SCALE GENOMIC DNA]</scope>
    <source>
        <strain evidence="1 2">MHpl1</strain>
    </source>
</reference>
<evidence type="ECO:0000313" key="1">
    <source>
        <dbReference type="EMBL" id="VDO37637.1"/>
    </source>
</evidence>
<evidence type="ECO:0000313" key="3">
    <source>
        <dbReference type="WBParaSite" id="HPLM_0000949601-mRNA-1"/>
    </source>
</evidence>
<reference evidence="3" key="1">
    <citation type="submission" date="2017-02" db="UniProtKB">
        <authorList>
            <consortium name="WormBaseParasite"/>
        </authorList>
    </citation>
    <scope>IDENTIFICATION</scope>
</reference>
<evidence type="ECO:0000313" key="2">
    <source>
        <dbReference type="Proteomes" id="UP000268014"/>
    </source>
</evidence>
<organism evidence="3">
    <name type="scientific">Haemonchus placei</name>
    <name type="common">Barber's pole worm</name>
    <dbReference type="NCBI Taxonomy" id="6290"/>
    <lineage>
        <taxon>Eukaryota</taxon>
        <taxon>Metazoa</taxon>
        <taxon>Ecdysozoa</taxon>
        <taxon>Nematoda</taxon>
        <taxon>Chromadorea</taxon>
        <taxon>Rhabditida</taxon>
        <taxon>Rhabditina</taxon>
        <taxon>Rhabditomorpha</taxon>
        <taxon>Strongyloidea</taxon>
        <taxon>Trichostrongylidae</taxon>
        <taxon>Haemonchus</taxon>
    </lineage>
</organism>
<dbReference type="AlphaFoldDB" id="A0A0N4WFJ3"/>
<keyword evidence="2" id="KW-1185">Reference proteome</keyword>
<dbReference type="WBParaSite" id="HPLM_0000949601-mRNA-1">
    <property type="protein sequence ID" value="HPLM_0000949601-mRNA-1"/>
    <property type="gene ID" value="HPLM_0000949601"/>
</dbReference>